<keyword evidence="4" id="KW-0808">Transferase</keyword>
<name>A0A167UUI7_9EURO</name>
<comment type="caution">
    <text evidence="21">The sequence shown here is derived from an EMBL/GenBank/DDBJ whole genome shotgun (WGS) entry which is preliminary data.</text>
</comment>
<dbReference type="PROSITE" id="PS50878">
    <property type="entry name" value="RT_POL"/>
    <property type="match status" value="1"/>
</dbReference>
<evidence type="ECO:0000256" key="7">
    <source>
        <dbReference type="ARBA" id="ARBA00022723"/>
    </source>
</evidence>
<dbReference type="GO" id="GO:0004519">
    <property type="term" value="F:endonuclease activity"/>
    <property type="evidence" value="ECO:0007669"/>
    <property type="project" value="UniProtKB-KW"/>
</dbReference>
<keyword evidence="15" id="KW-0239">DNA-directed DNA polymerase</keyword>
<dbReference type="EMBL" id="AZGZ01000055">
    <property type="protein sequence ID" value="KZZ86626.1"/>
    <property type="molecule type" value="Genomic_DNA"/>
</dbReference>
<dbReference type="CDD" id="cd01647">
    <property type="entry name" value="RT_LTR"/>
    <property type="match status" value="1"/>
</dbReference>
<evidence type="ECO:0000256" key="2">
    <source>
        <dbReference type="ARBA" id="ARBA00012493"/>
    </source>
</evidence>
<evidence type="ECO:0000259" key="20">
    <source>
        <dbReference type="PROSITE" id="PS50994"/>
    </source>
</evidence>
<evidence type="ECO:0000256" key="15">
    <source>
        <dbReference type="ARBA" id="ARBA00022932"/>
    </source>
</evidence>
<sequence length="1357" mass="153283">MSSDSVCPAHQKRKSGNSTQHTSSDGFSVSNLALSKPAAGSHMCVSANANGLSALSLVDNGSEAVLIDRSFLRAMNVKPKSLAQPIPLFNPDGSLHSTLSQFASVRFSLGRHSERLFAYVCDIPHYKVILGDPWLKLHNPKIDWAQRTLEFRKCAASLGCCEGIVTIQAHDPPRTQLPRQHQVSVAEEDEELLPEVKQISAVSFTKEMTDPKNAFSVLLPCEAFTTQDKADQLDREILNIRIAAIGTKQPKFSEDDFRRHMAGPQTKSDHQLRELIPELYHEFIDVFDRNAADQLPPHREGVDHEIHLIPGTETNLPHVRNYWSLSPREQEAVAKYILENSSKGFIRPSTSPVAAPVLVVRKPGGGLRVCVDYRGLNKITVKSRYPIPLINETLNLLSKARIYSKFDVIHAFNRIRIKSGHEYLTAFNTRFGQFEYLVLPFGLCNGPSTFQQFINTTLQEYLDIFVTAYLDDVLVYSANEKDHITHVKKVFSKLRDANLQLDIDKSVFHTTSVKYLGLIISIDGIQMDPAKLQAISDWAHPKSVGDVLAWLGFCNFYRQFIPGYSSLAAPFYELTKGKVVLSKTGRRVMRYAPFEWSDTLATAFNAMKAAFAKAHVLAHYDPFKPTVIETDASDFITAGVLSQEHDGVLKPVAFFSKKMSPTQWNYAIYDKELLAIVRCLEEWRPELMGLAESFTIKTDHQSLEYFMTTKKLTARQARWAEFLSSFRFIIRYNPGKNNKLADTLTRRSQDDVAPGTRIDTVLKPHNLDASLRASIHALSTGVPTTLISCDYDIRRALCALHLSVTNVDNTNSSVSVTPSPRSISDDMPAPDSDEPLFPTTALLPDTAAFQAAYQTDPILMEAVDCCQRRVSTLPPHVFKALRVSMPDLTTFDGLLFHHNRLLVPQADDLRLRILDYYHQSRFFGHPGEKVLFDLITRVFYWPRLRQDISTYVRACYTCRRAKSSNNLPSGLLQPLPPPSQPWQDITMDLAEALPRSVRRGRAYQHMLIVVDRLTKDRVLEPLTSKTASEIAEALHRRIFCCYGFPRSIVSDRGSAFVGDLLQSYCRTYKIKWKCSTAFHPQTDGQSENGIKQVKKFLRMYINFAQDDWPDYLPDAEFAARISVSETTGTSPFFALYGFHPTTPGEGLIPRFPTQSDSATYPDRARQIHEWLGSSIVWAQDRQAQFANAHRRQHPRYSIGDKVFVDARHFANDRTSKSLGYKFIGPCRITRVIDNKAYQVELPVSLAQAGVTDVFHPDRLAPAPARSFPGQHTPEQPPVFVSDGDGTYHREWEVSEIVDCRRNAAGGVEYRAKFVGDWPEWNSRPPWQPWTDFVNSPQKVLDYHALHPRKPPPPSHFT</sequence>
<dbReference type="GO" id="GO:0005634">
    <property type="term" value="C:nucleus"/>
    <property type="evidence" value="ECO:0007669"/>
    <property type="project" value="UniProtKB-ARBA"/>
</dbReference>
<dbReference type="PANTHER" id="PTHR37984">
    <property type="entry name" value="PROTEIN CBG26694"/>
    <property type="match status" value="1"/>
</dbReference>
<evidence type="ECO:0000256" key="13">
    <source>
        <dbReference type="ARBA" id="ARBA00022908"/>
    </source>
</evidence>
<accession>A0A167UUI7</accession>
<dbReference type="GO" id="GO:0006508">
    <property type="term" value="P:proteolysis"/>
    <property type="evidence" value="ECO:0007669"/>
    <property type="project" value="UniProtKB-KW"/>
</dbReference>
<dbReference type="Gene3D" id="2.40.70.10">
    <property type="entry name" value="Acid Proteases"/>
    <property type="match status" value="1"/>
</dbReference>
<dbReference type="PANTHER" id="PTHR37984:SF5">
    <property type="entry name" value="PROTEIN NYNRIN-LIKE"/>
    <property type="match status" value="1"/>
</dbReference>
<dbReference type="InterPro" id="IPR016197">
    <property type="entry name" value="Chromo-like_dom_sf"/>
</dbReference>
<dbReference type="FunFam" id="3.30.70.270:FF:000020">
    <property type="entry name" value="Transposon Tf2-6 polyprotein-like Protein"/>
    <property type="match status" value="1"/>
</dbReference>
<dbReference type="Proteomes" id="UP000242877">
    <property type="component" value="Unassembled WGS sequence"/>
</dbReference>
<dbReference type="CDD" id="cd00303">
    <property type="entry name" value="retropepsin_like"/>
    <property type="match status" value="1"/>
</dbReference>
<dbReference type="InterPro" id="IPR056924">
    <property type="entry name" value="SH3_Tf2-1"/>
</dbReference>
<dbReference type="InterPro" id="IPR041373">
    <property type="entry name" value="RT_RNaseH"/>
</dbReference>
<keyword evidence="8" id="KW-0064">Aspartyl protease</keyword>
<keyword evidence="14" id="KW-0695">RNA-directed DNA polymerase</keyword>
<dbReference type="PROSITE" id="PS50994">
    <property type="entry name" value="INTEGRASE"/>
    <property type="match status" value="1"/>
</dbReference>
<keyword evidence="22" id="KW-1185">Reference proteome</keyword>
<keyword evidence="13" id="KW-0229">DNA integration</keyword>
<evidence type="ECO:0000256" key="9">
    <source>
        <dbReference type="ARBA" id="ARBA00022759"/>
    </source>
</evidence>
<dbReference type="CDD" id="cd09274">
    <property type="entry name" value="RNase_HI_RT_Ty3"/>
    <property type="match status" value="1"/>
</dbReference>
<dbReference type="GO" id="GO:0003964">
    <property type="term" value="F:RNA-directed DNA polymerase activity"/>
    <property type="evidence" value="ECO:0007669"/>
    <property type="project" value="UniProtKB-KW"/>
</dbReference>
<evidence type="ECO:0000256" key="18">
    <source>
        <dbReference type="SAM" id="MobiDB-lite"/>
    </source>
</evidence>
<feature type="domain" description="Reverse transcriptase" evidence="19">
    <location>
        <begin position="341"/>
        <end position="520"/>
    </location>
</feature>
<dbReference type="InterPro" id="IPR001584">
    <property type="entry name" value="Integrase_cat-core"/>
</dbReference>
<dbReference type="SUPFAM" id="SSF53098">
    <property type="entry name" value="Ribonuclease H-like"/>
    <property type="match status" value="1"/>
</dbReference>
<evidence type="ECO:0000256" key="1">
    <source>
        <dbReference type="ARBA" id="ARBA00011353"/>
    </source>
</evidence>
<dbReference type="Gene3D" id="1.10.340.70">
    <property type="match status" value="1"/>
</dbReference>
<dbReference type="Pfam" id="PF24626">
    <property type="entry name" value="SH3_Tf2-1"/>
    <property type="match status" value="1"/>
</dbReference>
<keyword evidence="9" id="KW-0255">Endonuclease</keyword>
<evidence type="ECO:0000256" key="6">
    <source>
        <dbReference type="ARBA" id="ARBA00022722"/>
    </source>
</evidence>
<keyword evidence="17" id="KW-0233">DNA recombination</keyword>
<dbReference type="GO" id="GO:0046872">
    <property type="term" value="F:metal ion binding"/>
    <property type="evidence" value="ECO:0007669"/>
    <property type="project" value="UniProtKB-KW"/>
</dbReference>
<keyword evidence="5" id="KW-0548">Nucleotidyltransferase</keyword>
<feature type="domain" description="Integrase catalytic" evidence="20">
    <location>
        <begin position="977"/>
        <end position="1151"/>
    </location>
</feature>
<dbReference type="InterPro" id="IPR043128">
    <property type="entry name" value="Rev_trsase/Diguanyl_cyclase"/>
</dbReference>
<evidence type="ECO:0000259" key="19">
    <source>
        <dbReference type="PROSITE" id="PS50878"/>
    </source>
</evidence>
<evidence type="ECO:0000256" key="16">
    <source>
        <dbReference type="ARBA" id="ARBA00023125"/>
    </source>
</evidence>
<dbReference type="Gene3D" id="3.10.10.10">
    <property type="entry name" value="HIV Type 1 Reverse Transcriptase, subunit A, domain 1"/>
    <property type="match status" value="1"/>
</dbReference>
<dbReference type="Gene3D" id="3.30.70.270">
    <property type="match status" value="2"/>
</dbReference>
<dbReference type="SUPFAM" id="SSF54160">
    <property type="entry name" value="Chromo domain-like"/>
    <property type="match status" value="1"/>
</dbReference>
<dbReference type="VEuPathDB" id="FungiDB:AAP_06389"/>
<dbReference type="InterPro" id="IPR036397">
    <property type="entry name" value="RNaseH_sf"/>
</dbReference>
<dbReference type="InterPro" id="IPR050951">
    <property type="entry name" value="Retrovirus_Pol_polyprotein"/>
</dbReference>
<protein>
    <recommendedName>
        <fullName evidence="2">RNA-directed DNA polymerase</fullName>
        <ecNumber evidence="2">2.7.7.49</ecNumber>
    </recommendedName>
</protein>
<dbReference type="Pfam" id="PF00665">
    <property type="entry name" value="rve"/>
    <property type="match status" value="1"/>
</dbReference>
<dbReference type="EC" id="2.7.7.49" evidence="2"/>
<dbReference type="Gene3D" id="3.30.420.10">
    <property type="entry name" value="Ribonuclease H-like superfamily/Ribonuclease H"/>
    <property type="match status" value="1"/>
</dbReference>
<dbReference type="SUPFAM" id="SSF56672">
    <property type="entry name" value="DNA/RNA polymerases"/>
    <property type="match status" value="1"/>
</dbReference>
<evidence type="ECO:0000256" key="11">
    <source>
        <dbReference type="ARBA" id="ARBA00022842"/>
    </source>
</evidence>
<dbReference type="CDD" id="cd00024">
    <property type="entry name" value="CD_CSD"/>
    <property type="match status" value="1"/>
</dbReference>
<keyword evidence="6" id="KW-0540">Nuclease</keyword>
<dbReference type="GO" id="GO:0006310">
    <property type="term" value="P:DNA recombination"/>
    <property type="evidence" value="ECO:0007669"/>
    <property type="project" value="UniProtKB-KW"/>
</dbReference>
<reference evidence="21 22" key="1">
    <citation type="journal article" date="2016" name="Genome Biol. Evol.">
        <title>Divergent and convergent evolution of fungal pathogenicity.</title>
        <authorList>
            <person name="Shang Y."/>
            <person name="Xiao G."/>
            <person name="Zheng P."/>
            <person name="Cen K."/>
            <person name="Zhan S."/>
            <person name="Wang C."/>
        </authorList>
    </citation>
    <scope>NUCLEOTIDE SEQUENCE [LARGE SCALE GENOMIC DNA]</scope>
    <source>
        <strain evidence="21 22">ARSEF 7405</strain>
    </source>
</reference>
<organism evidence="21 22">
    <name type="scientific">Ascosphaera apis ARSEF 7405</name>
    <dbReference type="NCBI Taxonomy" id="392613"/>
    <lineage>
        <taxon>Eukaryota</taxon>
        <taxon>Fungi</taxon>
        <taxon>Dikarya</taxon>
        <taxon>Ascomycota</taxon>
        <taxon>Pezizomycotina</taxon>
        <taxon>Eurotiomycetes</taxon>
        <taxon>Eurotiomycetidae</taxon>
        <taxon>Onygenales</taxon>
        <taxon>Ascosphaeraceae</taxon>
        <taxon>Ascosphaera</taxon>
    </lineage>
</organism>
<dbReference type="InterPro" id="IPR000477">
    <property type="entry name" value="RT_dom"/>
</dbReference>
<dbReference type="GO" id="GO:0003677">
    <property type="term" value="F:DNA binding"/>
    <property type="evidence" value="ECO:0007669"/>
    <property type="project" value="UniProtKB-KW"/>
</dbReference>
<dbReference type="GO" id="GO:0003887">
    <property type="term" value="F:DNA-directed DNA polymerase activity"/>
    <property type="evidence" value="ECO:0007669"/>
    <property type="project" value="UniProtKB-KW"/>
</dbReference>
<proteinExistence type="predicted"/>
<evidence type="ECO:0000256" key="17">
    <source>
        <dbReference type="ARBA" id="ARBA00023172"/>
    </source>
</evidence>
<dbReference type="OrthoDB" id="4499277at2759"/>
<gene>
    <name evidence="21" type="ORF">AAP_06389</name>
</gene>
<comment type="subunit">
    <text evidence="1">Component of the NuA4 histone acetyltransferase complex.</text>
</comment>
<dbReference type="InterPro" id="IPR043502">
    <property type="entry name" value="DNA/RNA_pol_sf"/>
</dbReference>
<evidence type="ECO:0000256" key="5">
    <source>
        <dbReference type="ARBA" id="ARBA00022695"/>
    </source>
</evidence>
<keyword evidence="10" id="KW-0378">Hydrolase</keyword>
<dbReference type="InterPro" id="IPR021109">
    <property type="entry name" value="Peptidase_aspartic_dom_sf"/>
</dbReference>
<evidence type="ECO:0000313" key="22">
    <source>
        <dbReference type="Proteomes" id="UP000242877"/>
    </source>
</evidence>
<dbReference type="Pfam" id="PF17921">
    <property type="entry name" value="Integrase_H2C2"/>
    <property type="match status" value="1"/>
</dbReference>
<dbReference type="Pfam" id="PF00078">
    <property type="entry name" value="RVT_1"/>
    <property type="match status" value="1"/>
</dbReference>
<evidence type="ECO:0000256" key="14">
    <source>
        <dbReference type="ARBA" id="ARBA00022918"/>
    </source>
</evidence>
<keyword evidence="12" id="KW-0694">RNA-binding</keyword>
<dbReference type="GO" id="GO:0004190">
    <property type="term" value="F:aspartic-type endopeptidase activity"/>
    <property type="evidence" value="ECO:0007669"/>
    <property type="project" value="UniProtKB-KW"/>
</dbReference>
<evidence type="ECO:0000256" key="8">
    <source>
        <dbReference type="ARBA" id="ARBA00022750"/>
    </source>
</evidence>
<evidence type="ECO:0000313" key="21">
    <source>
        <dbReference type="EMBL" id="KZZ86626.1"/>
    </source>
</evidence>
<keyword evidence="3" id="KW-0645">Protease</keyword>
<evidence type="ECO:0000256" key="12">
    <source>
        <dbReference type="ARBA" id="ARBA00022884"/>
    </source>
</evidence>
<evidence type="ECO:0000256" key="3">
    <source>
        <dbReference type="ARBA" id="ARBA00022670"/>
    </source>
</evidence>
<dbReference type="GO" id="GO:0003723">
    <property type="term" value="F:RNA binding"/>
    <property type="evidence" value="ECO:0007669"/>
    <property type="project" value="UniProtKB-KW"/>
</dbReference>
<evidence type="ECO:0000256" key="10">
    <source>
        <dbReference type="ARBA" id="ARBA00022801"/>
    </source>
</evidence>
<dbReference type="InterPro" id="IPR041588">
    <property type="entry name" value="Integrase_H2C2"/>
</dbReference>
<dbReference type="GO" id="GO:0015074">
    <property type="term" value="P:DNA integration"/>
    <property type="evidence" value="ECO:0007669"/>
    <property type="project" value="UniProtKB-KW"/>
</dbReference>
<evidence type="ECO:0000256" key="4">
    <source>
        <dbReference type="ARBA" id="ARBA00022679"/>
    </source>
</evidence>
<feature type="region of interest" description="Disordered" evidence="18">
    <location>
        <begin position="1"/>
        <end position="24"/>
    </location>
</feature>
<dbReference type="InterPro" id="IPR012337">
    <property type="entry name" value="RNaseH-like_sf"/>
</dbReference>
<keyword evidence="11" id="KW-0460">Magnesium</keyword>
<dbReference type="Pfam" id="PF17917">
    <property type="entry name" value="RT_RNaseH"/>
    <property type="match status" value="1"/>
</dbReference>
<keyword evidence="7" id="KW-0479">Metal-binding</keyword>
<keyword evidence="16" id="KW-0238">DNA-binding</keyword>